<comment type="caution">
    <text evidence="1">The sequence shown here is derived from an EMBL/GenBank/DDBJ whole genome shotgun (WGS) entry which is preliminary data.</text>
</comment>
<protein>
    <submittedName>
        <fullName evidence="1">Uncharacterized protein</fullName>
    </submittedName>
</protein>
<sequence length="101" mass="11771">MRTTYINSGVTAMNTWLRCRDEDQRNVDVVLCKAVILSKLLYEMASVNLEHCSPTLRLNDIKNEEEEKMRDLSNQDGIPEVETFSTFGEKQHKDYKESALW</sequence>
<reference evidence="1" key="1">
    <citation type="submission" date="2021-05" db="EMBL/GenBank/DDBJ databases">
        <authorList>
            <person name="Pan Q."/>
            <person name="Jouanno E."/>
            <person name="Zahm M."/>
            <person name="Klopp C."/>
            <person name="Cabau C."/>
            <person name="Louis A."/>
            <person name="Berthelot C."/>
            <person name="Parey E."/>
            <person name="Roest Crollius H."/>
            <person name="Montfort J."/>
            <person name="Robinson-Rechavi M."/>
            <person name="Bouchez O."/>
            <person name="Lampietro C."/>
            <person name="Lopez Roques C."/>
            <person name="Donnadieu C."/>
            <person name="Postlethwait J."/>
            <person name="Bobe J."/>
            <person name="Dillon D."/>
            <person name="Chandos A."/>
            <person name="von Hippel F."/>
            <person name="Guiguen Y."/>
        </authorList>
    </citation>
    <scope>NUCLEOTIDE SEQUENCE</scope>
    <source>
        <strain evidence="1">YG-Jan2019</strain>
    </source>
</reference>
<evidence type="ECO:0000313" key="2">
    <source>
        <dbReference type="Proteomes" id="UP001157502"/>
    </source>
</evidence>
<dbReference type="EMBL" id="CM055758">
    <property type="protein sequence ID" value="KAJ7988145.1"/>
    <property type="molecule type" value="Genomic_DNA"/>
</dbReference>
<proteinExistence type="predicted"/>
<gene>
    <name evidence="1" type="ORF">DPEC_G00320580</name>
</gene>
<organism evidence="1 2">
    <name type="scientific">Dallia pectoralis</name>
    <name type="common">Alaska blackfish</name>
    <dbReference type="NCBI Taxonomy" id="75939"/>
    <lineage>
        <taxon>Eukaryota</taxon>
        <taxon>Metazoa</taxon>
        <taxon>Chordata</taxon>
        <taxon>Craniata</taxon>
        <taxon>Vertebrata</taxon>
        <taxon>Euteleostomi</taxon>
        <taxon>Actinopterygii</taxon>
        <taxon>Neopterygii</taxon>
        <taxon>Teleostei</taxon>
        <taxon>Protacanthopterygii</taxon>
        <taxon>Esociformes</taxon>
        <taxon>Umbridae</taxon>
        <taxon>Dallia</taxon>
    </lineage>
</organism>
<name>A0ACC2FA27_DALPE</name>
<dbReference type="Proteomes" id="UP001157502">
    <property type="component" value="Chromosome 31"/>
</dbReference>
<evidence type="ECO:0000313" key="1">
    <source>
        <dbReference type="EMBL" id="KAJ7988145.1"/>
    </source>
</evidence>
<keyword evidence="2" id="KW-1185">Reference proteome</keyword>
<accession>A0ACC2FA27</accession>